<dbReference type="InterPro" id="IPR004489">
    <property type="entry name" value="Succ_DH/fum_Rdtase_Fe-S"/>
</dbReference>
<dbReference type="PROSITE" id="PS51085">
    <property type="entry name" value="2FE2S_FER_2"/>
    <property type="match status" value="1"/>
</dbReference>
<dbReference type="Gene3D" id="3.10.20.30">
    <property type="match status" value="1"/>
</dbReference>
<dbReference type="SUPFAM" id="SSF54292">
    <property type="entry name" value="2Fe-2S ferredoxin-like"/>
    <property type="match status" value="1"/>
</dbReference>
<dbReference type="GO" id="GO:0006099">
    <property type="term" value="P:tricarboxylic acid cycle"/>
    <property type="evidence" value="ECO:0007669"/>
    <property type="project" value="UniProtKB-UniPathway"/>
</dbReference>
<evidence type="ECO:0000256" key="17">
    <source>
        <dbReference type="RuleBase" id="RU361237"/>
    </source>
</evidence>
<comment type="pathway">
    <text evidence="1">Carbohydrate metabolism; tricarboxylic acid cycle; fumarate from succinate (bacterial route): step 1/1.</text>
</comment>
<dbReference type="GO" id="GO:0051539">
    <property type="term" value="F:4 iron, 4 sulfur cluster binding"/>
    <property type="evidence" value="ECO:0007669"/>
    <property type="project" value="UniProtKB-KW"/>
</dbReference>
<accession>A0A239PJR7</accession>
<evidence type="ECO:0000256" key="15">
    <source>
        <dbReference type="ARBA" id="ARBA00023291"/>
    </source>
</evidence>
<dbReference type="GO" id="GO:0022904">
    <property type="term" value="P:respiratory electron transport chain"/>
    <property type="evidence" value="ECO:0007669"/>
    <property type="project" value="TreeGrafter"/>
</dbReference>
<dbReference type="Gene3D" id="1.10.1060.10">
    <property type="entry name" value="Alpha-helical ferredoxin"/>
    <property type="match status" value="1"/>
</dbReference>
<evidence type="ECO:0000256" key="12">
    <source>
        <dbReference type="ARBA" id="ARBA00023002"/>
    </source>
</evidence>
<dbReference type="SUPFAM" id="SSF46548">
    <property type="entry name" value="alpha-helical ferredoxin"/>
    <property type="match status" value="1"/>
</dbReference>
<dbReference type="GO" id="GO:0009055">
    <property type="term" value="F:electron transfer activity"/>
    <property type="evidence" value="ECO:0007669"/>
    <property type="project" value="InterPro"/>
</dbReference>
<gene>
    <name evidence="20" type="ORF">SAMN06297382_0380</name>
</gene>
<dbReference type="PANTHER" id="PTHR11921:SF29">
    <property type="entry name" value="SUCCINATE DEHYDROGENASE [UBIQUINONE] IRON-SULFUR SUBUNIT, MITOCHONDRIAL"/>
    <property type="match status" value="1"/>
</dbReference>
<dbReference type="GO" id="GO:0008177">
    <property type="term" value="F:succinate dehydrogenase (quinone) activity"/>
    <property type="evidence" value="ECO:0007669"/>
    <property type="project" value="UniProtKB-EC"/>
</dbReference>
<keyword evidence="14 17" id="KW-0411">Iron-sulfur</keyword>
<dbReference type="FunFam" id="1.10.1060.10:FF:000001">
    <property type="entry name" value="Succinate dehydrogenase iron-sulfur subunit SdhB"/>
    <property type="match status" value="1"/>
</dbReference>
<comment type="cofactor">
    <cofactor evidence="17">
        <name>[2Fe-2S] cluster</name>
        <dbReference type="ChEBI" id="CHEBI:190135"/>
    </cofactor>
    <text evidence="17">Binds 1 [2Fe-2S] cluster.</text>
</comment>
<dbReference type="GO" id="GO:0046872">
    <property type="term" value="F:metal ion binding"/>
    <property type="evidence" value="ECO:0007669"/>
    <property type="project" value="UniProtKB-KW"/>
</dbReference>
<dbReference type="InterPro" id="IPR012675">
    <property type="entry name" value="Beta-grasp_dom_sf"/>
</dbReference>
<dbReference type="EMBL" id="FZQA01000001">
    <property type="protein sequence ID" value="SNT67887.1"/>
    <property type="molecule type" value="Genomic_DNA"/>
</dbReference>
<dbReference type="AlphaFoldDB" id="A0A239PJR7"/>
<evidence type="ECO:0000256" key="2">
    <source>
        <dbReference type="ARBA" id="ARBA00009433"/>
    </source>
</evidence>
<evidence type="ECO:0000256" key="7">
    <source>
        <dbReference type="ARBA" id="ARBA00022485"/>
    </source>
</evidence>
<dbReference type="InterPro" id="IPR050573">
    <property type="entry name" value="SDH/FRD_Iron-Sulfur"/>
</dbReference>
<keyword evidence="10 17" id="KW-0479">Metal-binding</keyword>
<dbReference type="CDD" id="cd00207">
    <property type="entry name" value="fer2"/>
    <property type="match status" value="1"/>
</dbReference>
<dbReference type="PROSITE" id="PS00198">
    <property type="entry name" value="4FE4S_FER_1"/>
    <property type="match status" value="1"/>
</dbReference>
<evidence type="ECO:0000256" key="11">
    <source>
        <dbReference type="ARBA" id="ARBA00022982"/>
    </source>
</evidence>
<evidence type="ECO:0000259" key="19">
    <source>
        <dbReference type="PROSITE" id="PS51379"/>
    </source>
</evidence>
<dbReference type="InterPro" id="IPR017896">
    <property type="entry name" value="4Fe4S_Fe-S-bd"/>
</dbReference>
<dbReference type="NCBIfam" id="TIGR00384">
    <property type="entry name" value="dhsB"/>
    <property type="match status" value="1"/>
</dbReference>
<evidence type="ECO:0000256" key="13">
    <source>
        <dbReference type="ARBA" id="ARBA00023004"/>
    </source>
</evidence>
<dbReference type="GO" id="GO:0051538">
    <property type="term" value="F:3 iron, 4 sulfur cluster binding"/>
    <property type="evidence" value="ECO:0007669"/>
    <property type="project" value="UniProtKB-KW"/>
</dbReference>
<keyword evidence="7 17" id="KW-0004">4Fe-4S</keyword>
<organism evidence="20 21">
    <name type="scientific">Amphiplicatus metriothermophilus</name>
    <dbReference type="NCBI Taxonomy" id="1519374"/>
    <lineage>
        <taxon>Bacteria</taxon>
        <taxon>Pseudomonadati</taxon>
        <taxon>Pseudomonadota</taxon>
        <taxon>Alphaproteobacteria</taxon>
        <taxon>Parvularculales</taxon>
        <taxon>Parvularculaceae</taxon>
        <taxon>Amphiplicatus</taxon>
    </lineage>
</organism>
<keyword evidence="9 17" id="KW-0001">2Fe-2S</keyword>
<protein>
    <recommendedName>
        <fullName evidence="5 17">Succinate dehydrogenase iron-sulfur subunit</fullName>
        <ecNumber evidence="4 17">1.3.5.1</ecNumber>
    </recommendedName>
</protein>
<sequence>MSLSGPPIAAIANETMVQLTLPKNSKITGKGRVYKAARAKEGGAKIRRFKVYRYDPDSDENPRVDIYEVDVSDVSMVLDALIKIKNETDSTLAFRRSCREGVCGSCAMNINGSNTLACTKAMDDCGSGDVAIYPLPHMPVVKDLVTDLSKFYEQHAYIEPFLQAKTAEPEKEWRQSREDREKLDGLYECILCACCSTSCPSYWWNGDKDDPDHEYLGPAALLQAYRWLVDSRDQLTNERLDRLEDEFKLYRCHTIMNCAQVCPKGLNPARAIAEIKRMMVNRPASGQTRQASE</sequence>
<dbReference type="UniPathway" id="UPA00223">
    <property type="reaction ID" value="UER01005"/>
</dbReference>
<comment type="cofactor">
    <cofactor evidence="17">
        <name>[3Fe-4S] cluster</name>
        <dbReference type="ChEBI" id="CHEBI:21137"/>
    </cofactor>
    <text evidence="17">Binds 1 [3Fe-4S] cluster.</text>
</comment>
<dbReference type="InterPro" id="IPR025192">
    <property type="entry name" value="Succ_DH/fum_Rdtase_N"/>
</dbReference>
<proteinExistence type="inferred from homology"/>
<comment type="cofactor">
    <cofactor evidence="17">
        <name>[4Fe-4S] cluster</name>
        <dbReference type="ChEBI" id="CHEBI:49883"/>
    </cofactor>
    <text evidence="17">Binds 1 [4Fe-4S] cluster.</text>
</comment>
<evidence type="ECO:0000256" key="9">
    <source>
        <dbReference type="ARBA" id="ARBA00022714"/>
    </source>
</evidence>
<evidence type="ECO:0000259" key="18">
    <source>
        <dbReference type="PROSITE" id="PS51085"/>
    </source>
</evidence>
<reference evidence="20 21" key="1">
    <citation type="submission" date="2017-07" db="EMBL/GenBank/DDBJ databases">
        <authorList>
            <person name="Sun Z.S."/>
            <person name="Albrecht U."/>
            <person name="Echele G."/>
            <person name="Lee C.C."/>
        </authorList>
    </citation>
    <scope>NUCLEOTIDE SEQUENCE [LARGE SCALE GENOMIC DNA]</scope>
    <source>
        <strain evidence="20 21">CGMCC 1.12710</strain>
    </source>
</reference>
<comment type="similarity">
    <text evidence="2 17">Belongs to the succinate dehydrogenase/fumarate reductase iron-sulfur protein family.</text>
</comment>
<dbReference type="Proteomes" id="UP000198346">
    <property type="component" value="Unassembled WGS sequence"/>
</dbReference>
<feature type="domain" description="2Fe-2S ferredoxin-type" evidence="18">
    <location>
        <begin position="60"/>
        <end position="138"/>
    </location>
</feature>
<dbReference type="InterPro" id="IPR017900">
    <property type="entry name" value="4Fe4S_Fe_S_CS"/>
</dbReference>
<dbReference type="InterPro" id="IPR001041">
    <property type="entry name" value="2Fe-2S_ferredoxin-type"/>
</dbReference>
<dbReference type="PROSITE" id="PS00197">
    <property type="entry name" value="2FE2S_FER_1"/>
    <property type="match status" value="1"/>
</dbReference>
<evidence type="ECO:0000313" key="20">
    <source>
        <dbReference type="EMBL" id="SNT67887.1"/>
    </source>
</evidence>
<keyword evidence="13 17" id="KW-0408">Iron</keyword>
<evidence type="ECO:0000256" key="16">
    <source>
        <dbReference type="ARBA" id="ARBA00049220"/>
    </source>
</evidence>
<comment type="subunit">
    <text evidence="3">Part of an enzyme complex containing four subunits: a flavoprotein, an iron-sulfur, cytochrome b-556, and a hydrophobic anchor protein.</text>
</comment>
<evidence type="ECO:0000256" key="1">
    <source>
        <dbReference type="ARBA" id="ARBA00004894"/>
    </source>
</evidence>
<dbReference type="PROSITE" id="PS51379">
    <property type="entry name" value="4FE4S_FER_2"/>
    <property type="match status" value="1"/>
</dbReference>
<dbReference type="InterPro" id="IPR036010">
    <property type="entry name" value="2Fe-2S_ferredoxin-like_sf"/>
</dbReference>
<evidence type="ECO:0000313" key="21">
    <source>
        <dbReference type="Proteomes" id="UP000198346"/>
    </source>
</evidence>
<evidence type="ECO:0000256" key="4">
    <source>
        <dbReference type="ARBA" id="ARBA00012792"/>
    </source>
</evidence>
<keyword evidence="15 17" id="KW-0003">3Fe-4S</keyword>
<evidence type="ECO:0000256" key="10">
    <source>
        <dbReference type="ARBA" id="ARBA00022723"/>
    </source>
</evidence>
<evidence type="ECO:0000256" key="3">
    <source>
        <dbReference type="ARBA" id="ARBA00011294"/>
    </source>
</evidence>
<keyword evidence="12" id="KW-0560">Oxidoreductase</keyword>
<feature type="domain" description="4Fe-4S ferredoxin-type" evidence="19">
    <location>
        <begin position="179"/>
        <end position="209"/>
    </location>
</feature>
<dbReference type="EC" id="1.3.5.1" evidence="4 17"/>
<dbReference type="Pfam" id="PF13534">
    <property type="entry name" value="Fer4_17"/>
    <property type="match status" value="1"/>
</dbReference>
<dbReference type="NCBIfam" id="NF004616">
    <property type="entry name" value="PRK05950.1"/>
    <property type="match status" value="1"/>
</dbReference>
<dbReference type="InterPro" id="IPR009051">
    <property type="entry name" value="Helical_ferredxn"/>
</dbReference>
<keyword evidence="6" id="KW-0813">Transport</keyword>
<evidence type="ECO:0000256" key="14">
    <source>
        <dbReference type="ARBA" id="ARBA00023014"/>
    </source>
</evidence>
<evidence type="ECO:0000256" key="5">
    <source>
        <dbReference type="ARBA" id="ARBA00022131"/>
    </source>
</evidence>
<dbReference type="Pfam" id="PF13085">
    <property type="entry name" value="Fer2_3"/>
    <property type="match status" value="1"/>
</dbReference>
<keyword evidence="11" id="KW-0249">Electron transport</keyword>
<keyword evidence="8" id="KW-0816">Tricarboxylic acid cycle</keyword>
<dbReference type="InterPro" id="IPR006058">
    <property type="entry name" value="2Fe2S_fd_BS"/>
</dbReference>
<keyword evidence="21" id="KW-1185">Reference proteome</keyword>
<evidence type="ECO:0000256" key="6">
    <source>
        <dbReference type="ARBA" id="ARBA00022448"/>
    </source>
</evidence>
<dbReference type="PANTHER" id="PTHR11921">
    <property type="entry name" value="SUCCINATE DEHYDROGENASE IRON-SULFUR PROTEIN"/>
    <property type="match status" value="1"/>
</dbReference>
<name>A0A239PJR7_9PROT</name>
<dbReference type="GO" id="GO:0051537">
    <property type="term" value="F:2 iron, 2 sulfur cluster binding"/>
    <property type="evidence" value="ECO:0007669"/>
    <property type="project" value="UniProtKB-KW"/>
</dbReference>
<comment type="catalytic activity">
    <reaction evidence="16 17">
        <text>a quinone + succinate = fumarate + a quinol</text>
        <dbReference type="Rhea" id="RHEA:40523"/>
        <dbReference type="ChEBI" id="CHEBI:24646"/>
        <dbReference type="ChEBI" id="CHEBI:29806"/>
        <dbReference type="ChEBI" id="CHEBI:30031"/>
        <dbReference type="ChEBI" id="CHEBI:132124"/>
        <dbReference type="EC" id="1.3.5.1"/>
    </reaction>
</comment>
<evidence type="ECO:0000256" key="8">
    <source>
        <dbReference type="ARBA" id="ARBA00022532"/>
    </source>
</evidence>